<evidence type="ECO:0000313" key="4">
    <source>
        <dbReference type="EMBL" id="CAE0563898.1"/>
    </source>
</evidence>
<dbReference type="PANTHER" id="PTHR13068">
    <property type="entry name" value="CGI-12 PROTEIN-RELATED"/>
    <property type="match status" value="1"/>
</dbReference>
<feature type="signal peptide" evidence="3">
    <location>
        <begin position="1"/>
        <end position="18"/>
    </location>
</feature>
<protein>
    <submittedName>
        <fullName evidence="4">Uncharacterized protein</fullName>
    </submittedName>
</protein>
<proteinExistence type="inferred from homology"/>
<dbReference type="InterPro" id="IPR003690">
    <property type="entry name" value="MTERF"/>
</dbReference>
<name>A0A7S3SSR5_EMIHU</name>
<keyword evidence="3" id="KW-0732">Signal</keyword>
<dbReference type="GO" id="GO:0003676">
    <property type="term" value="F:nucleic acid binding"/>
    <property type="evidence" value="ECO:0007669"/>
    <property type="project" value="InterPro"/>
</dbReference>
<evidence type="ECO:0000256" key="3">
    <source>
        <dbReference type="SAM" id="SignalP"/>
    </source>
</evidence>
<dbReference type="PANTHER" id="PTHR13068:SF112">
    <property type="entry name" value="TRANSCRIPTION TERMINATION FACTOR 3, MITOCHONDRIAL"/>
    <property type="match status" value="1"/>
</dbReference>
<dbReference type="Gene3D" id="1.25.70.10">
    <property type="entry name" value="Transcription termination factor 3, mitochondrial"/>
    <property type="match status" value="2"/>
</dbReference>
<accession>A0A7S3SSR5</accession>
<dbReference type="Pfam" id="PF02536">
    <property type="entry name" value="mTERF"/>
    <property type="match status" value="1"/>
</dbReference>
<comment type="similarity">
    <text evidence="1">Belongs to the mTERF family.</text>
</comment>
<organism evidence="4">
    <name type="scientific">Emiliania huxleyi</name>
    <name type="common">Coccolithophore</name>
    <name type="synonym">Pontosphaera huxleyi</name>
    <dbReference type="NCBI Taxonomy" id="2903"/>
    <lineage>
        <taxon>Eukaryota</taxon>
        <taxon>Haptista</taxon>
        <taxon>Haptophyta</taxon>
        <taxon>Prymnesiophyceae</taxon>
        <taxon>Isochrysidales</taxon>
        <taxon>Noelaerhabdaceae</taxon>
        <taxon>Emiliania</taxon>
    </lineage>
</organism>
<gene>
    <name evidence="4" type="ORF">EHUX00137_LOCUS26262</name>
</gene>
<sequence>MSASLLLLLALLYLPADAASLAGALRPPPRLSRTVRASALCVPPPSAGPEVQVLCAAGLEVQQAEEIWQRRPPGRLPAPARQAALVDWLLREPLADAARPAAALRTALLSEPRLLLRAGRIEQLVASWAALRAALSELSGKRLAATLSHNAQLLLLTPEEVEERRSEIGSLTGLDAEELSSALSAAPRLLLAPMPRLRSRAEWLSSRLGICGGEGGGLRLVVSRAPLVLLLSLSRSLEPRLALFESLGVGGELVGRLVLRSPRVLHCPMAHLTARLQWLQDSGVASGSELPGWLAAQTDFFAVPSRVCEARLQWLAGVCGAEGEPDEAAAAAMLREEPQILTQSAEQLQLRVELWTGVLGGAPSDLSSVPHLFTSDLGRTVLLRHAYCLATGKVDVLPTDLLLKDTPSFCSAVVGCTEEELRAFEAEGKHLQLFAAI</sequence>
<dbReference type="AlphaFoldDB" id="A0A7S3SSR5"/>
<evidence type="ECO:0000256" key="1">
    <source>
        <dbReference type="ARBA" id="ARBA00007692"/>
    </source>
</evidence>
<keyword evidence="2" id="KW-0809">Transit peptide</keyword>
<evidence type="ECO:0000256" key="2">
    <source>
        <dbReference type="ARBA" id="ARBA00022946"/>
    </source>
</evidence>
<dbReference type="InterPro" id="IPR038538">
    <property type="entry name" value="MTERF_sf"/>
</dbReference>
<reference evidence="4" key="1">
    <citation type="submission" date="2021-01" db="EMBL/GenBank/DDBJ databases">
        <authorList>
            <person name="Corre E."/>
            <person name="Pelletier E."/>
            <person name="Niang G."/>
            <person name="Scheremetjew M."/>
            <person name="Finn R."/>
            <person name="Kale V."/>
            <person name="Holt S."/>
            <person name="Cochrane G."/>
            <person name="Meng A."/>
            <person name="Brown T."/>
            <person name="Cohen L."/>
        </authorList>
    </citation>
    <scope>NUCLEOTIDE SEQUENCE</scope>
    <source>
        <strain evidence="4">379</strain>
    </source>
</reference>
<feature type="chain" id="PRO_5030539504" evidence="3">
    <location>
        <begin position="19"/>
        <end position="437"/>
    </location>
</feature>
<dbReference type="EMBL" id="HBIR01033757">
    <property type="protein sequence ID" value="CAE0563898.1"/>
    <property type="molecule type" value="Transcribed_RNA"/>
</dbReference>
<dbReference type="SMART" id="SM00733">
    <property type="entry name" value="Mterf"/>
    <property type="match status" value="5"/>
</dbReference>